<dbReference type="Pfam" id="PF00004">
    <property type="entry name" value="AAA"/>
    <property type="match status" value="2"/>
</dbReference>
<dbReference type="STRING" id="595528.A0A0D2VX30"/>
<feature type="region of interest" description="Disordered" evidence="4">
    <location>
        <begin position="1067"/>
        <end position="1105"/>
    </location>
</feature>
<dbReference type="FunFam" id="3.40.50.300:FF:000149">
    <property type="entry name" value="Nuclear valosin-containing protein-like"/>
    <property type="match status" value="1"/>
</dbReference>
<dbReference type="GO" id="GO:0000502">
    <property type="term" value="C:proteasome complex"/>
    <property type="evidence" value="ECO:0007669"/>
    <property type="project" value="UniProtKB-KW"/>
</dbReference>
<dbReference type="EMBL" id="KE346370">
    <property type="protein sequence ID" value="KJE96147.1"/>
    <property type="molecule type" value="Genomic_DNA"/>
</dbReference>
<dbReference type="Proteomes" id="UP000008743">
    <property type="component" value="Unassembled WGS sequence"/>
</dbReference>
<feature type="compositionally biased region" description="Polar residues" evidence="4">
    <location>
        <begin position="315"/>
        <end position="326"/>
    </location>
</feature>
<dbReference type="Gene3D" id="1.10.8.60">
    <property type="match status" value="2"/>
</dbReference>
<dbReference type="GO" id="GO:0005634">
    <property type="term" value="C:nucleus"/>
    <property type="evidence" value="ECO:0007669"/>
    <property type="project" value="TreeGrafter"/>
</dbReference>
<dbReference type="InParanoid" id="A0A0D2VX30"/>
<feature type="region of interest" description="Disordered" evidence="4">
    <location>
        <begin position="650"/>
        <end position="674"/>
    </location>
</feature>
<dbReference type="OrthoDB" id="27435at2759"/>
<sequence length="1105" mass="115269">MGRGSPSGAKVIRHTDRQLVGRLQELVNTVHNAGNGGVVTVDLAMDTLCRKYREYTRRNKGAMRLAVADLLRHMVPTSRSAAASPAAAAAAASGGAGANASTAGASGSASKLGRSGIDAIEEAHVRRQRAAARDGEEDGDDDSDDSDTSENSDEYSGEESGGGGGGEDGVAAEMATSNANDEDDKIAMDWDESVTDTATASNNRRAQPGARDNANDGDGGGEVPHSSDSEQDEEDLATEEFNAAAASATDMVVVKDSNSMNAALLKTYVKTTSSASTSAAPSPAITRVSSVSSSLVDLASGPRVAPMKRPADDANTASPSGAQQANKRIRMGSQPQQSSPAAGGGGGRLPAQRVAAMTAAGNRARGSANSASPAGGAGRGMAPSSDRGSSMVDTPSVTYADLGGLESCLQDVRELIEYPLTHPEIYVHLGVEPPRGILLHGPPGCGKTLLANAIAGELELPFLKVSAPEIVSGMSGESEAKIRDLFAEAAAQAPCIVFIDEIDAITPKRETAQREMERRIVAQLLTCMDDVCMEKTGNRPVIVIGASNRPDSLDPALRRAGRFDREIAIGIPDDAARLRILQVLCAKLKVSGDLDFTELARRTPGYVGADLAALAKEAAVIAVNRIFSVLHGDSSDAPVAEKSMVVEVPSENSVSAPDSASSATPATPMTTNSAASANAPHLISLAASVGDHETHGKLELARARSRISDRLREQRTPLTPEQLAHLSISFPDFVEALTKVQPSSKREGFATIPDVAWSDVGSLKDVREELEMTILKPIRQPHLFAAYGLKSPAGVLLYGPPGCGKTLLAKAIAHESGASFISIKGPELLNKYVGESERAVRQVFQRARSSAPCVVFFDELDSVCPRRGGGVDGMSGGGGGGGGGESGASERVVNQLLTEMDGLDDRRKVFVIAATNRPDMIDAAMLRPGRLDKLMYVPLPTADSRGEILRTALRSMPMHPDVDVSQLGLDARCEGFSGADLAALAREAAVAALRETMTNVENAISLTDAAIAANSATALALPPSDDSAPAATHVERVAIARRHFDEAFKRVRPSVSERDARAYAKMQGRLRNARAHLAPQVDEKPAATAAPSDDAPTAAAPMDAQ</sequence>
<dbReference type="FunCoup" id="A0A0D2VX30">
    <property type="interactions" value="631"/>
</dbReference>
<gene>
    <name evidence="6" type="ORF">CAOG_006512</name>
</gene>
<feature type="compositionally biased region" description="Polar residues" evidence="4">
    <location>
        <begin position="386"/>
        <end position="395"/>
    </location>
</feature>
<feature type="region of interest" description="Disordered" evidence="4">
    <location>
        <begin position="270"/>
        <end position="395"/>
    </location>
</feature>
<dbReference type="SMART" id="SM00382">
    <property type="entry name" value="AAA"/>
    <property type="match status" value="2"/>
</dbReference>
<feature type="compositionally biased region" description="Polar residues" evidence="4">
    <location>
        <begin position="195"/>
        <end position="205"/>
    </location>
</feature>
<feature type="compositionally biased region" description="Gly residues" evidence="4">
    <location>
        <begin position="159"/>
        <end position="168"/>
    </location>
</feature>
<feature type="compositionally biased region" description="Low complexity" evidence="4">
    <location>
        <begin position="271"/>
        <end position="294"/>
    </location>
</feature>
<dbReference type="AlphaFoldDB" id="A0A0D2VX30"/>
<dbReference type="Pfam" id="PF17862">
    <property type="entry name" value="AAA_lid_3"/>
    <property type="match status" value="2"/>
</dbReference>
<evidence type="ECO:0000256" key="2">
    <source>
        <dbReference type="ARBA" id="ARBA00022741"/>
    </source>
</evidence>
<evidence type="ECO:0000313" key="6">
    <source>
        <dbReference type="EMBL" id="KJE96147.1"/>
    </source>
</evidence>
<dbReference type="InterPro" id="IPR041569">
    <property type="entry name" value="AAA_lid_3"/>
</dbReference>
<dbReference type="RefSeq" id="XP_004345261.2">
    <property type="nucleotide sequence ID" value="XM_004345211.2"/>
</dbReference>
<name>A0A0D2VX30_CAPO3</name>
<proteinExistence type="inferred from homology"/>
<feature type="domain" description="AAA+ ATPase" evidence="5">
    <location>
        <begin position="433"/>
        <end position="573"/>
    </location>
</feature>
<feature type="region of interest" description="Disordered" evidence="4">
    <location>
        <begin position="125"/>
        <end position="237"/>
    </location>
</feature>
<dbReference type="InterPro" id="IPR003593">
    <property type="entry name" value="AAA+_ATPase"/>
</dbReference>
<dbReference type="InterPro" id="IPR027417">
    <property type="entry name" value="P-loop_NTPase"/>
</dbReference>
<dbReference type="InterPro" id="IPR003959">
    <property type="entry name" value="ATPase_AAA_core"/>
</dbReference>
<feature type="compositionally biased region" description="Low complexity" evidence="4">
    <location>
        <begin position="1086"/>
        <end position="1105"/>
    </location>
</feature>
<organism evidence="6 7">
    <name type="scientific">Capsaspora owczarzaki (strain ATCC 30864)</name>
    <dbReference type="NCBI Taxonomy" id="595528"/>
    <lineage>
        <taxon>Eukaryota</taxon>
        <taxon>Filasterea</taxon>
        <taxon>Capsaspora</taxon>
    </lineage>
</organism>
<dbReference type="GO" id="GO:0042254">
    <property type="term" value="P:ribosome biogenesis"/>
    <property type="evidence" value="ECO:0007669"/>
    <property type="project" value="TreeGrafter"/>
</dbReference>
<protein>
    <submittedName>
        <fullName evidence="6">26S proteasome regulatory complex</fullName>
    </submittedName>
</protein>
<dbReference type="Gene3D" id="3.40.50.300">
    <property type="entry name" value="P-loop containing nucleotide triphosphate hydrolases"/>
    <property type="match status" value="2"/>
</dbReference>
<evidence type="ECO:0000256" key="4">
    <source>
        <dbReference type="SAM" id="MobiDB-lite"/>
    </source>
</evidence>
<evidence type="ECO:0000256" key="1">
    <source>
        <dbReference type="ARBA" id="ARBA00006914"/>
    </source>
</evidence>
<feature type="domain" description="AAA+ ATPase" evidence="5">
    <location>
        <begin position="791"/>
        <end position="941"/>
    </location>
</feature>
<dbReference type="PROSITE" id="PS00674">
    <property type="entry name" value="AAA"/>
    <property type="match status" value="1"/>
</dbReference>
<accession>A0A0D2VX30</accession>
<keyword evidence="7" id="KW-1185">Reference proteome</keyword>
<dbReference type="SUPFAM" id="SSF52540">
    <property type="entry name" value="P-loop containing nucleoside triphosphate hydrolases"/>
    <property type="match status" value="2"/>
</dbReference>
<dbReference type="GO" id="GO:1990275">
    <property type="term" value="F:preribosome binding"/>
    <property type="evidence" value="ECO:0007669"/>
    <property type="project" value="TreeGrafter"/>
</dbReference>
<dbReference type="InterPro" id="IPR050168">
    <property type="entry name" value="AAA_ATPase_domain"/>
</dbReference>
<dbReference type="InterPro" id="IPR003960">
    <property type="entry name" value="ATPase_AAA_CS"/>
</dbReference>
<dbReference type="GO" id="GO:0016887">
    <property type="term" value="F:ATP hydrolysis activity"/>
    <property type="evidence" value="ECO:0007669"/>
    <property type="project" value="InterPro"/>
</dbReference>
<keyword evidence="2" id="KW-0547">Nucleotide-binding</keyword>
<dbReference type="PANTHER" id="PTHR23077:SF171">
    <property type="entry name" value="NUCLEAR VALOSIN-CONTAINING PROTEIN-LIKE"/>
    <property type="match status" value="1"/>
</dbReference>
<feature type="compositionally biased region" description="Low complexity" evidence="4">
    <location>
        <begin position="359"/>
        <end position="385"/>
    </location>
</feature>
<dbReference type="PANTHER" id="PTHR23077">
    <property type="entry name" value="AAA-FAMILY ATPASE"/>
    <property type="match status" value="1"/>
</dbReference>
<evidence type="ECO:0000259" key="5">
    <source>
        <dbReference type="SMART" id="SM00382"/>
    </source>
</evidence>
<evidence type="ECO:0000256" key="3">
    <source>
        <dbReference type="ARBA" id="ARBA00022840"/>
    </source>
</evidence>
<feature type="compositionally biased region" description="Low complexity" evidence="4">
    <location>
        <begin position="332"/>
        <end position="341"/>
    </location>
</feature>
<dbReference type="CDD" id="cd19518">
    <property type="entry name" value="RecA-like_NVL_r1-like"/>
    <property type="match status" value="1"/>
</dbReference>
<feature type="compositionally biased region" description="Acidic residues" evidence="4">
    <location>
        <begin position="180"/>
        <end position="194"/>
    </location>
</feature>
<dbReference type="GO" id="GO:0003723">
    <property type="term" value="F:RNA binding"/>
    <property type="evidence" value="ECO:0007669"/>
    <property type="project" value="TreeGrafter"/>
</dbReference>
<dbReference type="GO" id="GO:0005524">
    <property type="term" value="F:ATP binding"/>
    <property type="evidence" value="ECO:0007669"/>
    <property type="project" value="UniProtKB-KW"/>
</dbReference>
<keyword evidence="3" id="KW-0067">ATP-binding</keyword>
<dbReference type="FunFam" id="3.40.50.300:FF:000365">
    <property type="entry name" value="Ribosome biogenesis ATPase RIX7"/>
    <property type="match status" value="1"/>
</dbReference>
<comment type="similarity">
    <text evidence="1">Belongs to the AAA ATPase family.</text>
</comment>
<keyword evidence="6" id="KW-0647">Proteasome</keyword>
<feature type="compositionally biased region" description="Acidic residues" evidence="4">
    <location>
        <begin position="135"/>
        <end position="157"/>
    </location>
</feature>
<dbReference type="PhylomeDB" id="A0A0D2VX30"/>
<evidence type="ECO:0000313" key="7">
    <source>
        <dbReference type="Proteomes" id="UP000008743"/>
    </source>
</evidence>
<dbReference type="eggNOG" id="KOG0733">
    <property type="taxonomic scope" value="Eukaryota"/>
</dbReference>
<reference evidence="7" key="1">
    <citation type="submission" date="2011-02" db="EMBL/GenBank/DDBJ databases">
        <title>The Genome Sequence of Capsaspora owczarzaki ATCC 30864.</title>
        <authorList>
            <person name="Russ C."/>
            <person name="Cuomo C."/>
            <person name="Burger G."/>
            <person name="Gray M.W."/>
            <person name="Holland P.W.H."/>
            <person name="King N."/>
            <person name="Lang F.B.F."/>
            <person name="Roger A.J."/>
            <person name="Ruiz-Trillo I."/>
            <person name="Young S.K."/>
            <person name="Zeng Q."/>
            <person name="Gargeya S."/>
            <person name="Alvarado L."/>
            <person name="Berlin A."/>
            <person name="Chapman S.B."/>
            <person name="Chen Z."/>
            <person name="Freedman E."/>
            <person name="Gellesch M."/>
            <person name="Goldberg J."/>
            <person name="Griggs A."/>
            <person name="Gujja S."/>
            <person name="Heilman E."/>
            <person name="Heiman D."/>
            <person name="Howarth C."/>
            <person name="Mehta T."/>
            <person name="Neiman D."/>
            <person name="Pearson M."/>
            <person name="Roberts A."/>
            <person name="Saif S."/>
            <person name="Shea T."/>
            <person name="Shenoy N."/>
            <person name="Sisk P."/>
            <person name="Stolte C."/>
            <person name="Sykes S."/>
            <person name="White J."/>
            <person name="Yandava C."/>
            <person name="Haas B."/>
            <person name="Nusbaum C."/>
            <person name="Birren B."/>
        </authorList>
    </citation>
    <scope>NUCLEOTIDE SEQUENCE</scope>
    <source>
        <strain evidence="7">ATCC 30864</strain>
    </source>
</reference>